<organism evidence="3 4">
    <name type="scientific">Ophiobolus disseminans</name>
    <dbReference type="NCBI Taxonomy" id="1469910"/>
    <lineage>
        <taxon>Eukaryota</taxon>
        <taxon>Fungi</taxon>
        <taxon>Dikarya</taxon>
        <taxon>Ascomycota</taxon>
        <taxon>Pezizomycotina</taxon>
        <taxon>Dothideomycetes</taxon>
        <taxon>Pleosporomycetidae</taxon>
        <taxon>Pleosporales</taxon>
        <taxon>Pleosporineae</taxon>
        <taxon>Phaeosphaeriaceae</taxon>
        <taxon>Ophiobolus</taxon>
    </lineage>
</organism>
<evidence type="ECO:0000313" key="4">
    <source>
        <dbReference type="Proteomes" id="UP000799424"/>
    </source>
</evidence>
<dbReference type="SUPFAM" id="SSF54616">
    <property type="entry name" value="DNA-binding domain of Mlu1-box binding protein MBP1"/>
    <property type="match status" value="1"/>
</dbReference>
<dbReference type="PANTHER" id="PTHR43828:SF5">
    <property type="entry name" value="TRANSCRIPTIONAL REPRESSOR XBP1"/>
    <property type="match status" value="1"/>
</dbReference>
<dbReference type="InterPro" id="IPR036887">
    <property type="entry name" value="HTH_APSES_sf"/>
</dbReference>
<dbReference type="GO" id="GO:0030907">
    <property type="term" value="C:MBF transcription complex"/>
    <property type="evidence" value="ECO:0007669"/>
    <property type="project" value="TreeGrafter"/>
</dbReference>
<protein>
    <recommendedName>
        <fullName evidence="2">HTH APSES-type domain-containing protein</fullName>
    </recommendedName>
</protein>
<evidence type="ECO:0000313" key="3">
    <source>
        <dbReference type="EMBL" id="KAF2830688.1"/>
    </source>
</evidence>
<name>A0A6A7AD98_9PLEO</name>
<evidence type="ECO:0000256" key="1">
    <source>
        <dbReference type="SAM" id="MobiDB-lite"/>
    </source>
</evidence>
<accession>A0A6A7AD98</accession>
<dbReference type="PROSITE" id="PS51299">
    <property type="entry name" value="HTH_APSES"/>
    <property type="match status" value="1"/>
</dbReference>
<dbReference type="GO" id="GO:0000981">
    <property type="term" value="F:DNA-binding transcription factor activity, RNA polymerase II-specific"/>
    <property type="evidence" value="ECO:0007669"/>
    <property type="project" value="UniProtKB-ARBA"/>
</dbReference>
<dbReference type="PANTHER" id="PTHR43828">
    <property type="entry name" value="ASPARAGINASE"/>
    <property type="match status" value="1"/>
</dbReference>
<dbReference type="AlphaFoldDB" id="A0A6A7AD98"/>
<feature type="compositionally biased region" description="Polar residues" evidence="1">
    <location>
        <begin position="266"/>
        <end position="279"/>
    </location>
</feature>
<reference evidence="3" key="1">
    <citation type="journal article" date="2020" name="Stud. Mycol.">
        <title>101 Dothideomycetes genomes: a test case for predicting lifestyles and emergence of pathogens.</title>
        <authorList>
            <person name="Haridas S."/>
            <person name="Albert R."/>
            <person name="Binder M."/>
            <person name="Bloem J."/>
            <person name="Labutti K."/>
            <person name="Salamov A."/>
            <person name="Andreopoulos B."/>
            <person name="Baker S."/>
            <person name="Barry K."/>
            <person name="Bills G."/>
            <person name="Bluhm B."/>
            <person name="Cannon C."/>
            <person name="Castanera R."/>
            <person name="Culley D."/>
            <person name="Daum C."/>
            <person name="Ezra D."/>
            <person name="Gonzalez J."/>
            <person name="Henrissat B."/>
            <person name="Kuo A."/>
            <person name="Liang C."/>
            <person name="Lipzen A."/>
            <person name="Lutzoni F."/>
            <person name="Magnuson J."/>
            <person name="Mondo S."/>
            <person name="Nolan M."/>
            <person name="Ohm R."/>
            <person name="Pangilinan J."/>
            <person name="Park H.-J."/>
            <person name="Ramirez L."/>
            <person name="Alfaro M."/>
            <person name="Sun H."/>
            <person name="Tritt A."/>
            <person name="Yoshinaga Y."/>
            <person name="Zwiers L.-H."/>
            <person name="Turgeon B."/>
            <person name="Goodwin S."/>
            <person name="Spatafora J."/>
            <person name="Crous P."/>
            <person name="Grigoriev I."/>
        </authorList>
    </citation>
    <scope>NUCLEOTIDE SEQUENCE</scope>
    <source>
        <strain evidence="3">CBS 113818</strain>
    </source>
</reference>
<sequence length="442" mass="49485">MNIHSLLNPVCGDDHRFRGLASPVQAPMPYSTPPNVLPKRQKMPKDAPIFSEGNKIVGVVNYSPYEARDDQDLVAQHQRFQIYPLGEIYKKGVRHIPYNSDKKDFLDKTGRDAFEMFQYTYKRPGEEKEYVVVWDYNVGLVRMTPFFKSCKYSKTIPAKALRENPGLKDISYSITGGALVCQGYWMPYQAAKAVAATFCYDIRWALTPVFGNDFPSMCLHPKDPSFAKFLIDPAIVQYCTSETGRFRTDGMSYRLSESNVLPVDSPKTQLGSPPWNSRVSKQRRARPADVESGYGTDTDQSDKWAFSTQVSPRSRWTPVNRSLSPCSPRTTNSSAMSSPIGTKTLPLIQMPTSAPRVYYNDHFRTKRTHSKVAYSDTCEEEIMARPQTAGTFSSNVETVSQGAGYGGHTPSEIDTAQLLLSLGAGEKALLPPTKRTRRGSTM</sequence>
<dbReference type="Gene3D" id="3.10.260.10">
    <property type="entry name" value="Transcription regulator HTH, APSES-type DNA-binding domain"/>
    <property type="match status" value="1"/>
</dbReference>
<feature type="non-terminal residue" evidence="3">
    <location>
        <position position="442"/>
    </location>
</feature>
<keyword evidence="4" id="KW-1185">Reference proteome</keyword>
<dbReference type="GO" id="GO:0033309">
    <property type="term" value="C:SBF transcription complex"/>
    <property type="evidence" value="ECO:0007669"/>
    <property type="project" value="TreeGrafter"/>
</dbReference>
<dbReference type="EMBL" id="MU006219">
    <property type="protein sequence ID" value="KAF2830688.1"/>
    <property type="molecule type" value="Genomic_DNA"/>
</dbReference>
<dbReference type="InterPro" id="IPR051642">
    <property type="entry name" value="SWI6-like"/>
</dbReference>
<gene>
    <name evidence="3" type="ORF">CC86DRAFT_316193</name>
</gene>
<dbReference type="OrthoDB" id="5562739at2759"/>
<evidence type="ECO:0000259" key="2">
    <source>
        <dbReference type="PROSITE" id="PS51299"/>
    </source>
</evidence>
<feature type="region of interest" description="Disordered" evidence="1">
    <location>
        <begin position="263"/>
        <end position="301"/>
    </location>
</feature>
<proteinExistence type="predicted"/>
<dbReference type="GO" id="GO:0003677">
    <property type="term" value="F:DNA binding"/>
    <property type="evidence" value="ECO:0007669"/>
    <property type="project" value="InterPro"/>
</dbReference>
<feature type="region of interest" description="Disordered" evidence="1">
    <location>
        <begin position="315"/>
        <end position="339"/>
    </location>
</feature>
<dbReference type="InterPro" id="IPR003163">
    <property type="entry name" value="Tscrpt_reg_HTH_APSES-type"/>
</dbReference>
<feature type="domain" description="HTH APSES-type" evidence="2">
    <location>
        <begin position="103"/>
        <end position="221"/>
    </location>
</feature>
<dbReference type="Proteomes" id="UP000799424">
    <property type="component" value="Unassembled WGS sequence"/>
</dbReference>